<evidence type="ECO:0000313" key="1">
    <source>
        <dbReference type="EMBL" id="KAF2142920.1"/>
    </source>
</evidence>
<dbReference type="Proteomes" id="UP000799438">
    <property type="component" value="Unassembled WGS sequence"/>
</dbReference>
<dbReference type="AlphaFoldDB" id="A0A6A6BFH5"/>
<sequence>MPMPVAGASTPHCGRKSVYASPNPCMSCKSRHFRATSSELNRFESSASKSSVFSTGLKSSPTSASSSSTTTEGSGNFFSRCCCCCCCCCCSHQLHRFRLVTSTFVTAAATTAPTGFRGAQFALSARARMSCTSASAASSFSCQRDGGATATAPFPLRPLLLAPCACACAASSAQSLMTTILPPSGTRFTAPSSPPMSDRSSCSACRTAMHCSAAPRRRHW</sequence>
<dbReference type="EMBL" id="ML995483">
    <property type="protein sequence ID" value="KAF2142920.1"/>
    <property type="molecule type" value="Genomic_DNA"/>
</dbReference>
<evidence type="ECO:0000313" key="2">
    <source>
        <dbReference type="Proteomes" id="UP000799438"/>
    </source>
</evidence>
<organism evidence="1 2">
    <name type="scientific">Aplosporella prunicola CBS 121167</name>
    <dbReference type="NCBI Taxonomy" id="1176127"/>
    <lineage>
        <taxon>Eukaryota</taxon>
        <taxon>Fungi</taxon>
        <taxon>Dikarya</taxon>
        <taxon>Ascomycota</taxon>
        <taxon>Pezizomycotina</taxon>
        <taxon>Dothideomycetes</taxon>
        <taxon>Dothideomycetes incertae sedis</taxon>
        <taxon>Botryosphaeriales</taxon>
        <taxon>Aplosporellaceae</taxon>
        <taxon>Aplosporella</taxon>
    </lineage>
</organism>
<keyword evidence="2" id="KW-1185">Reference proteome</keyword>
<gene>
    <name evidence="1" type="ORF">K452DRAFT_286552</name>
</gene>
<dbReference type="RefSeq" id="XP_033398632.1">
    <property type="nucleotide sequence ID" value="XM_033540318.1"/>
</dbReference>
<protein>
    <submittedName>
        <fullName evidence="1">Uncharacterized protein</fullName>
    </submittedName>
</protein>
<name>A0A6A6BFH5_9PEZI</name>
<dbReference type="GeneID" id="54297814"/>
<proteinExistence type="predicted"/>
<reference evidence="1" key="1">
    <citation type="journal article" date="2020" name="Stud. Mycol.">
        <title>101 Dothideomycetes genomes: a test case for predicting lifestyles and emergence of pathogens.</title>
        <authorList>
            <person name="Haridas S."/>
            <person name="Albert R."/>
            <person name="Binder M."/>
            <person name="Bloem J."/>
            <person name="Labutti K."/>
            <person name="Salamov A."/>
            <person name="Andreopoulos B."/>
            <person name="Baker S."/>
            <person name="Barry K."/>
            <person name="Bills G."/>
            <person name="Bluhm B."/>
            <person name="Cannon C."/>
            <person name="Castanera R."/>
            <person name="Culley D."/>
            <person name="Daum C."/>
            <person name="Ezra D."/>
            <person name="Gonzalez J."/>
            <person name="Henrissat B."/>
            <person name="Kuo A."/>
            <person name="Liang C."/>
            <person name="Lipzen A."/>
            <person name="Lutzoni F."/>
            <person name="Magnuson J."/>
            <person name="Mondo S."/>
            <person name="Nolan M."/>
            <person name="Ohm R."/>
            <person name="Pangilinan J."/>
            <person name="Park H.-J."/>
            <person name="Ramirez L."/>
            <person name="Alfaro M."/>
            <person name="Sun H."/>
            <person name="Tritt A."/>
            <person name="Yoshinaga Y."/>
            <person name="Zwiers L.-H."/>
            <person name="Turgeon B."/>
            <person name="Goodwin S."/>
            <person name="Spatafora J."/>
            <person name="Crous P."/>
            <person name="Grigoriev I."/>
        </authorList>
    </citation>
    <scope>NUCLEOTIDE SEQUENCE</scope>
    <source>
        <strain evidence="1">CBS 121167</strain>
    </source>
</reference>
<accession>A0A6A6BFH5</accession>